<protein>
    <recommendedName>
        <fullName evidence="3">Endonuclease/exonuclease/phosphatase domain-containing protein</fullName>
    </recommendedName>
</protein>
<dbReference type="AlphaFoldDB" id="A0AAD4KBB2"/>
<accession>A0AAD4KBB2</accession>
<dbReference type="InterPro" id="IPR036691">
    <property type="entry name" value="Endo/exonu/phosph_ase_sf"/>
</dbReference>
<sequence length="167" mass="18040">MRVSGGLPELPLQGPAVGALDALGRITGLPAGMTVFADRRKKAAIIIDDPDAICMPVEHLTGDFGVCVSVTGRFGSIFLSSVYCYLRHMDSVLLLASSHPLILGLDANAVSPTWFSELPENPRDSTNQLRGELLTEWIVGSRAGMLNVPSPRFTFDNRRAQSDIDVM</sequence>
<evidence type="ECO:0000313" key="1">
    <source>
        <dbReference type="EMBL" id="KAH8385030.1"/>
    </source>
</evidence>
<dbReference type="SUPFAM" id="SSF56219">
    <property type="entry name" value="DNase I-like"/>
    <property type="match status" value="1"/>
</dbReference>
<dbReference type="Proteomes" id="UP001200034">
    <property type="component" value="Unassembled WGS sequence"/>
</dbReference>
<name>A0AAD4KBB2_9MUSC</name>
<proteinExistence type="predicted"/>
<comment type="caution">
    <text evidence="1">The sequence shown here is derived from an EMBL/GenBank/DDBJ whole genome shotgun (WGS) entry which is preliminary data.</text>
</comment>
<feature type="non-terminal residue" evidence="1">
    <location>
        <position position="167"/>
    </location>
</feature>
<evidence type="ECO:0000313" key="2">
    <source>
        <dbReference type="Proteomes" id="UP001200034"/>
    </source>
</evidence>
<keyword evidence="2" id="KW-1185">Reference proteome</keyword>
<dbReference type="EMBL" id="JAJJHW010000676">
    <property type="protein sequence ID" value="KAH8385030.1"/>
    <property type="molecule type" value="Genomic_DNA"/>
</dbReference>
<organism evidence="1 2">
    <name type="scientific">Drosophila rubida</name>
    <dbReference type="NCBI Taxonomy" id="30044"/>
    <lineage>
        <taxon>Eukaryota</taxon>
        <taxon>Metazoa</taxon>
        <taxon>Ecdysozoa</taxon>
        <taxon>Arthropoda</taxon>
        <taxon>Hexapoda</taxon>
        <taxon>Insecta</taxon>
        <taxon>Pterygota</taxon>
        <taxon>Neoptera</taxon>
        <taxon>Endopterygota</taxon>
        <taxon>Diptera</taxon>
        <taxon>Brachycera</taxon>
        <taxon>Muscomorpha</taxon>
        <taxon>Ephydroidea</taxon>
        <taxon>Drosophilidae</taxon>
        <taxon>Drosophila</taxon>
    </lineage>
</organism>
<reference evidence="1" key="1">
    <citation type="journal article" date="2021" name="Mol. Ecol. Resour.">
        <title>Phylogenomic analyses of the genus Drosophila reveals genomic signals of climate adaptation.</title>
        <authorList>
            <person name="Li F."/>
            <person name="Rane R.V."/>
            <person name="Luria V."/>
            <person name="Xiong Z."/>
            <person name="Chen J."/>
            <person name="Li Z."/>
            <person name="Catullo R.A."/>
            <person name="Griffin P.C."/>
            <person name="Schiffer M."/>
            <person name="Pearce S."/>
            <person name="Lee S.F."/>
            <person name="McElroy K."/>
            <person name="Stocker A."/>
            <person name="Shirriffs J."/>
            <person name="Cockerell F."/>
            <person name="Coppin C."/>
            <person name="Sgro C.M."/>
            <person name="Karger A."/>
            <person name="Cain J.W."/>
            <person name="Weber J.A."/>
            <person name="Santpere G."/>
            <person name="Kirschner M.W."/>
            <person name="Hoffmann A.A."/>
            <person name="Oakeshott J.G."/>
            <person name="Zhang G."/>
        </authorList>
    </citation>
    <scope>NUCLEOTIDE SEQUENCE</scope>
    <source>
        <strain evidence="1">BGI-SZ-2011g</strain>
    </source>
</reference>
<dbReference type="Gene3D" id="3.60.10.10">
    <property type="entry name" value="Endonuclease/exonuclease/phosphatase"/>
    <property type="match status" value="1"/>
</dbReference>
<evidence type="ECO:0008006" key="3">
    <source>
        <dbReference type="Google" id="ProtNLM"/>
    </source>
</evidence>
<gene>
    <name evidence="1" type="ORF">KR093_010911</name>
</gene>